<organism evidence="5 6">
    <name type="scientific">Brachionus plicatilis</name>
    <name type="common">Marine rotifer</name>
    <name type="synonym">Brachionus muelleri</name>
    <dbReference type="NCBI Taxonomy" id="10195"/>
    <lineage>
        <taxon>Eukaryota</taxon>
        <taxon>Metazoa</taxon>
        <taxon>Spiralia</taxon>
        <taxon>Gnathifera</taxon>
        <taxon>Rotifera</taxon>
        <taxon>Eurotatoria</taxon>
        <taxon>Monogononta</taxon>
        <taxon>Pseudotrocha</taxon>
        <taxon>Ploima</taxon>
        <taxon>Brachionidae</taxon>
        <taxon>Brachionus</taxon>
    </lineage>
</organism>
<protein>
    <submittedName>
        <fullName evidence="5">Riboflavin-binding-like</fullName>
    </submittedName>
</protein>
<dbReference type="PANTHER" id="PTHR10517">
    <property type="entry name" value="FOLATE RECEPTOR"/>
    <property type="match status" value="1"/>
</dbReference>
<comment type="similarity">
    <text evidence="1">Belongs to the folate receptor family.</text>
</comment>
<keyword evidence="2" id="KW-0732">Signal</keyword>
<accession>A0A3M7R1L6</accession>
<dbReference type="PANTHER" id="PTHR10517:SF28">
    <property type="entry name" value="COILIN"/>
    <property type="match status" value="1"/>
</dbReference>
<evidence type="ECO:0000313" key="5">
    <source>
        <dbReference type="EMBL" id="RNA17115.1"/>
    </source>
</evidence>
<evidence type="ECO:0000256" key="3">
    <source>
        <dbReference type="ARBA" id="ARBA00023157"/>
    </source>
</evidence>
<dbReference type="Proteomes" id="UP000276133">
    <property type="component" value="Unassembled WGS sequence"/>
</dbReference>
<sequence length="215" mass="25066">MIMAINKKLLKFIIVIKFLVIFYIKKSHSKKNDLDDVISQTDYLLTIYSSTNRKPCLYFSENRYSQPESSLINCTWYKANACCKRTEVASVFENMFTLNRASEVCMNMMNYMMCFFCSPNQYIWYREMQIFVCLRFCEELVEKCKEAEYNGNTIGEIYKDGASFCRAQDFKVIPSNHQCFDFDSSPFSTSNQVSANALLIFCIGQLSSFFKAIPK</sequence>
<dbReference type="InterPro" id="IPR018143">
    <property type="entry name" value="Folate_rcpt-like"/>
</dbReference>
<dbReference type="STRING" id="10195.A0A3M7R1L6"/>
<evidence type="ECO:0000256" key="2">
    <source>
        <dbReference type="ARBA" id="ARBA00022729"/>
    </source>
</evidence>
<evidence type="ECO:0000256" key="1">
    <source>
        <dbReference type="ARBA" id="ARBA00007932"/>
    </source>
</evidence>
<dbReference type="OrthoDB" id="5982264at2759"/>
<keyword evidence="3" id="KW-1015">Disulfide bond</keyword>
<dbReference type="EMBL" id="REGN01004525">
    <property type="protein sequence ID" value="RNA17115.1"/>
    <property type="molecule type" value="Genomic_DNA"/>
</dbReference>
<evidence type="ECO:0000259" key="4">
    <source>
        <dbReference type="Pfam" id="PF03024"/>
    </source>
</evidence>
<dbReference type="AlphaFoldDB" id="A0A3M7R1L6"/>
<gene>
    <name evidence="5" type="ORF">BpHYR1_034542</name>
</gene>
<dbReference type="Pfam" id="PF03024">
    <property type="entry name" value="Folate_rec"/>
    <property type="match status" value="1"/>
</dbReference>
<proteinExistence type="inferred from homology"/>
<dbReference type="GO" id="GO:0038023">
    <property type="term" value="F:signaling receptor activity"/>
    <property type="evidence" value="ECO:0007669"/>
    <property type="project" value="TreeGrafter"/>
</dbReference>
<comment type="caution">
    <text evidence="5">The sequence shown here is derived from an EMBL/GenBank/DDBJ whole genome shotgun (WGS) entry which is preliminary data.</text>
</comment>
<dbReference type="InterPro" id="IPR004269">
    <property type="entry name" value="Folate_rcpt"/>
</dbReference>
<dbReference type="GO" id="GO:0009897">
    <property type="term" value="C:external side of plasma membrane"/>
    <property type="evidence" value="ECO:0007669"/>
    <property type="project" value="TreeGrafter"/>
</dbReference>
<reference evidence="5 6" key="1">
    <citation type="journal article" date="2018" name="Sci. Rep.">
        <title>Genomic signatures of local adaptation to the degree of environmental predictability in rotifers.</title>
        <authorList>
            <person name="Franch-Gras L."/>
            <person name="Hahn C."/>
            <person name="Garcia-Roger E.M."/>
            <person name="Carmona M.J."/>
            <person name="Serra M."/>
            <person name="Gomez A."/>
        </authorList>
    </citation>
    <scope>NUCLEOTIDE SEQUENCE [LARGE SCALE GENOMIC DNA]</scope>
    <source>
        <strain evidence="5">HYR1</strain>
    </source>
</reference>
<keyword evidence="6" id="KW-1185">Reference proteome</keyword>
<evidence type="ECO:0000313" key="6">
    <source>
        <dbReference type="Proteomes" id="UP000276133"/>
    </source>
</evidence>
<feature type="domain" description="Folate receptor-like" evidence="4">
    <location>
        <begin position="61"/>
        <end position="180"/>
    </location>
</feature>
<name>A0A3M7R1L6_BRAPC</name>